<keyword evidence="2" id="KW-1185">Reference proteome</keyword>
<gene>
    <name evidence="1" type="ORF">GSOID_T00006381001</name>
</gene>
<organism evidence="1">
    <name type="scientific">Oikopleura dioica</name>
    <name type="common">Tunicate</name>
    <dbReference type="NCBI Taxonomy" id="34765"/>
    <lineage>
        <taxon>Eukaryota</taxon>
        <taxon>Metazoa</taxon>
        <taxon>Chordata</taxon>
        <taxon>Tunicata</taxon>
        <taxon>Appendicularia</taxon>
        <taxon>Copelata</taxon>
        <taxon>Oikopleuridae</taxon>
        <taxon>Oikopleura</taxon>
    </lineage>
</organism>
<accession>E4WTB6</accession>
<sequence>MKIFSLFAPAFANEVYDNFLAIKNEGQSARVEWAGSCKERAQWRNLFGDEANGYLDAGFHVCQTDTELYYDAYDPNGTSVFTIEKINEWVSIWPGLGNQLIFGSPEFKCGCFLGCERFFVEGIGLHVDFCCSDYQETCVNPPNVSVALDQAKAAAEKELLARKTEGYERTDLAVKKLRRFVTKFKRNIKNDAPDCKVRSGCQADETPLTHGCRRKSNPAFGTPWTGDENASLVDPFRKRRTVDNIVEPSKNGKFSSHKIADDLWHVVDHYFKDCLNVRKHLNKVNKLTNTLDKVKKR</sequence>
<name>E4WTB6_OIKDI</name>
<dbReference type="Proteomes" id="UP000001307">
    <property type="component" value="Unassembled WGS sequence"/>
</dbReference>
<evidence type="ECO:0000313" key="2">
    <source>
        <dbReference type="Proteomes" id="UP000001307"/>
    </source>
</evidence>
<evidence type="ECO:0000313" key="1">
    <source>
        <dbReference type="EMBL" id="CBY07290.1"/>
    </source>
</evidence>
<dbReference type="InParanoid" id="E4WTB6"/>
<protein>
    <submittedName>
        <fullName evidence="1">Uncharacterized protein</fullName>
    </submittedName>
</protein>
<proteinExistence type="predicted"/>
<reference evidence="1" key="1">
    <citation type="journal article" date="2010" name="Science">
        <title>Plasticity of animal genome architecture unmasked by rapid evolution of a pelagic tunicate.</title>
        <authorList>
            <person name="Denoeud F."/>
            <person name="Henriet S."/>
            <person name="Mungpakdee S."/>
            <person name="Aury J.M."/>
            <person name="Da Silva C."/>
            <person name="Brinkmann H."/>
            <person name="Mikhaleva J."/>
            <person name="Olsen L.C."/>
            <person name="Jubin C."/>
            <person name="Canestro C."/>
            <person name="Bouquet J.M."/>
            <person name="Danks G."/>
            <person name="Poulain J."/>
            <person name="Campsteijn C."/>
            <person name="Adamski M."/>
            <person name="Cross I."/>
            <person name="Yadetie F."/>
            <person name="Muffato M."/>
            <person name="Louis A."/>
            <person name="Butcher S."/>
            <person name="Tsagkogeorga G."/>
            <person name="Konrad A."/>
            <person name="Singh S."/>
            <person name="Jensen M.F."/>
            <person name="Cong E.H."/>
            <person name="Eikeseth-Otteraa H."/>
            <person name="Noel B."/>
            <person name="Anthouard V."/>
            <person name="Porcel B.M."/>
            <person name="Kachouri-Lafond R."/>
            <person name="Nishino A."/>
            <person name="Ugolini M."/>
            <person name="Chourrout P."/>
            <person name="Nishida H."/>
            <person name="Aasland R."/>
            <person name="Huzurbazar S."/>
            <person name="Westhof E."/>
            <person name="Delsuc F."/>
            <person name="Lehrach H."/>
            <person name="Reinhardt R."/>
            <person name="Weissenbach J."/>
            <person name="Roy S.W."/>
            <person name="Artiguenave F."/>
            <person name="Postlethwait J.H."/>
            <person name="Manak J.R."/>
            <person name="Thompson E.M."/>
            <person name="Jaillon O."/>
            <person name="Du Pasquier L."/>
            <person name="Boudinot P."/>
            <person name="Liberles D.A."/>
            <person name="Volff J.N."/>
            <person name="Philippe H."/>
            <person name="Lenhard B."/>
            <person name="Roest Crollius H."/>
            <person name="Wincker P."/>
            <person name="Chourrout D."/>
        </authorList>
    </citation>
    <scope>NUCLEOTIDE SEQUENCE [LARGE SCALE GENOMIC DNA]</scope>
</reference>
<dbReference type="AlphaFoldDB" id="E4WTB6"/>
<dbReference type="EMBL" id="FN653016">
    <property type="protein sequence ID" value="CBY07290.1"/>
    <property type="molecule type" value="Genomic_DNA"/>
</dbReference>
<dbReference type="OrthoDB" id="10299246at2759"/>